<dbReference type="AlphaFoldDB" id="A0A562WLU7"/>
<evidence type="ECO:0000256" key="1">
    <source>
        <dbReference type="SAM" id="MobiDB-lite"/>
    </source>
</evidence>
<comment type="caution">
    <text evidence="3">The sequence shown here is derived from an EMBL/GenBank/DDBJ whole genome shotgun (WGS) entry which is preliminary data.</text>
</comment>
<name>A0A562WLU7_9ACTN</name>
<evidence type="ECO:0000313" key="4">
    <source>
        <dbReference type="Proteomes" id="UP000319728"/>
    </source>
</evidence>
<gene>
    <name evidence="3" type="ORF">JD81_04824</name>
</gene>
<sequence>MRTAPRPAPVSRTRGRAAPGGRTRRTLGARVLPKRWSTPLTTPPPPGHPPQPPYGHPPYGNVPQPPYGNVPPGYPQPGAPVPGFPAGHPGYPPPPAPTAKRIPEDQPFVVRPSAAKRGLTMGAVVLVLLSPIVCLAGIGMANSTDPDTRANAVLGIAGILVCLLMAIALPLGIQLWMIASGGPVLALSPAGLWIRTRPTRGQAVWVPWEAVAQVRRRRWSLEKMLVVQLRDPRMLQNLGAYTALDSSMLNAFYGSGLVSTLNFADRSEQEIVAAVTHYSAGRCPIAL</sequence>
<organism evidence="3 4">
    <name type="scientific">Micromonospora sagamiensis</name>
    <dbReference type="NCBI Taxonomy" id="47875"/>
    <lineage>
        <taxon>Bacteria</taxon>
        <taxon>Bacillati</taxon>
        <taxon>Actinomycetota</taxon>
        <taxon>Actinomycetes</taxon>
        <taxon>Micromonosporales</taxon>
        <taxon>Micromonosporaceae</taxon>
        <taxon>Micromonospora</taxon>
    </lineage>
</organism>
<feature type="compositionally biased region" description="Pro residues" evidence="1">
    <location>
        <begin position="63"/>
        <end position="83"/>
    </location>
</feature>
<dbReference type="EMBL" id="VLLP01000001">
    <property type="protein sequence ID" value="TWJ31269.1"/>
    <property type="molecule type" value="Genomic_DNA"/>
</dbReference>
<accession>A0A562WLU7</accession>
<proteinExistence type="predicted"/>
<dbReference type="Proteomes" id="UP000319728">
    <property type="component" value="Unassembled WGS sequence"/>
</dbReference>
<feature type="transmembrane region" description="Helical" evidence="2">
    <location>
        <begin position="118"/>
        <end position="138"/>
    </location>
</feature>
<keyword evidence="2" id="KW-0472">Membrane</keyword>
<evidence type="ECO:0000313" key="3">
    <source>
        <dbReference type="EMBL" id="TWJ31269.1"/>
    </source>
</evidence>
<keyword evidence="4" id="KW-1185">Reference proteome</keyword>
<keyword evidence="2" id="KW-1133">Transmembrane helix</keyword>
<reference evidence="3 4" key="1">
    <citation type="submission" date="2019-07" db="EMBL/GenBank/DDBJ databases">
        <title>R&amp;d 2014.</title>
        <authorList>
            <person name="Klenk H.-P."/>
        </authorList>
    </citation>
    <scope>NUCLEOTIDE SEQUENCE [LARGE SCALE GENOMIC DNA]</scope>
    <source>
        <strain evidence="3 4">DSM 43912</strain>
    </source>
</reference>
<evidence type="ECO:0000256" key="2">
    <source>
        <dbReference type="SAM" id="Phobius"/>
    </source>
</evidence>
<feature type="region of interest" description="Disordered" evidence="1">
    <location>
        <begin position="1"/>
        <end position="92"/>
    </location>
</feature>
<feature type="compositionally biased region" description="Pro residues" evidence="1">
    <location>
        <begin position="41"/>
        <end position="56"/>
    </location>
</feature>
<protein>
    <submittedName>
        <fullName evidence="3">Uncharacterized protein</fullName>
    </submittedName>
</protein>
<keyword evidence="2" id="KW-0812">Transmembrane</keyword>
<feature type="transmembrane region" description="Helical" evidence="2">
    <location>
        <begin position="150"/>
        <end position="169"/>
    </location>
</feature>